<organism evidence="1 2">
    <name type="scientific">Paractinoplanes rishiriensis</name>
    <dbReference type="NCBI Taxonomy" id="1050105"/>
    <lineage>
        <taxon>Bacteria</taxon>
        <taxon>Bacillati</taxon>
        <taxon>Actinomycetota</taxon>
        <taxon>Actinomycetes</taxon>
        <taxon>Micromonosporales</taxon>
        <taxon>Micromonosporaceae</taxon>
        <taxon>Paractinoplanes</taxon>
    </lineage>
</organism>
<comment type="caution">
    <text evidence="1">The sequence shown here is derived from an EMBL/GenBank/DDBJ whole genome shotgun (WGS) entry which is preliminary data.</text>
</comment>
<evidence type="ECO:0008006" key="3">
    <source>
        <dbReference type="Google" id="ProtNLM"/>
    </source>
</evidence>
<dbReference type="Pfam" id="PF18966">
    <property type="entry name" value="Lipoprotein_23"/>
    <property type="match status" value="1"/>
</dbReference>
<reference evidence="1" key="1">
    <citation type="submission" date="2021-01" db="EMBL/GenBank/DDBJ databases">
        <title>Whole genome shotgun sequence of Actinoplanes rishiriensis NBRC 108556.</title>
        <authorList>
            <person name="Komaki H."/>
            <person name="Tamura T."/>
        </authorList>
    </citation>
    <scope>NUCLEOTIDE SEQUENCE</scope>
    <source>
        <strain evidence="1">NBRC 108556</strain>
    </source>
</reference>
<dbReference type="EMBL" id="BOMV01000076">
    <property type="protein sequence ID" value="GIE99607.1"/>
    <property type="molecule type" value="Genomic_DNA"/>
</dbReference>
<evidence type="ECO:0000313" key="2">
    <source>
        <dbReference type="Proteomes" id="UP000636960"/>
    </source>
</evidence>
<protein>
    <recommendedName>
        <fullName evidence="3">Lipoprotein</fullName>
    </recommendedName>
</protein>
<proteinExistence type="predicted"/>
<keyword evidence="2" id="KW-1185">Reference proteome</keyword>
<evidence type="ECO:0000313" key="1">
    <source>
        <dbReference type="EMBL" id="GIE99607.1"/>
    </source>
</evidence>
<dbReference type="Proteomes" id="UP000636960">
    <property type="component" value="Unassembled WGS sequence"/>
</dbReference>
<dbReference type="InterPro" id="IPR044058">
    <property type="entry name" value="Lipoprotein_23"/>
</dbReference>
<sequence length="154" mass="16376">MGAAGSGCELPVTFTLEESYQPKTVSIAPDDPLAELAKKGPVTMVCEIDAKPAGNIGFLRVYAGDKAELRTSLEAFIGKGALEPAFTDLRIGDRAAVEVVYQQKSPLDDGEVDKERAFVVETAQGIVVVALDSFDSDEHESILPAYELAKSTLA</sequence>
<gene>
    <name evidence="1" type="ORF">Ari01nite_70720</name>
</gene>
<accession>A0A919N2D8</accession>
<dbReference type="AlphaFoldDB" id="A0A919N2D8"/>
<name>A0A919N2D8_9ACTN</name>